<accession>A3ZLK4</accession>
<proteinExistence type="predicted"/>
<sequence>MLEIRVTSSARSDLSHIWLYLAEESLAAADRLMIGFQQRFERLARNSELGERRKIGEIGECRCFLMKRYAIY</sequence>
<dbReference type="Gene3D" id="3.30.2310.20">
    <property type="entry name" value="RelE-like"/>
    <property type="match status" value="1"/>
</dbReference>
<name>A3ZLK4_9BACT</name>
<protein>
    <recommendedName>
        <fullName evidence="4">Plasmid stabilization system</fullName>
    </recommendedName>
</protein>
<evidence type="ECO:0000313" key="2">
    <source>
        <dbReference type="EMBL" id="EAQ82637.1"/>
    </source>
</evidence>
<dbReference type="EMBL" id="AANZ01000001">
    <property type="protein sequence ID" value="EAQ82637.1"/>
    <property type="molecule type" value="Genomic_DNA"/>
</dbReference>
<gene>
    <name evidence="2" type="ORF">DSM3645_09567</name>
</gene>
<dbReference type="Pfam" id="PF05016">
    <property type="entry name" value="ParE_toxin"/>
    <property type="match status" value="1"/>
</dbReference>
<dbReference type="HOGENOM" id="CLU_2714296_0_0_0"/>
<organism evidence="2 3">
    <name type="scientific">Blastopirellula marina DSM 3645</name>
    <dbReference type="NCBI Taxonomy" id="314230"/>
    <lineage>
        <taxon>Bacteria</taxon>
        <taxon>Pseudomonadati</taxon>
        <taxon>Planctomycetota</taxon>
        <taxon>Planctomycetia</taxon>
        <taxon>Pirellulales</taxon>
        <taxon>Pirellulaceae</taxon>
        <taxon>Blastopirellula</taxon>
    </lineage>
</organism>
<dbReference type="Proteomes" id="UP000004358">
    <property type="component" value="Unassembled WGS sequence"/>
</dbReference>
<dbReference type="AlphaFoldDB" id="A3ZLK4"/>
<dbReference type="InterPro" id="IPR035093">
    <property type="entry name" value="RelE/ParE_toxin_dom_sf"/>
</dbReference>
<evidence type="ECO:0000313" key="3">
    <source>
        <dbReference type="Proteomes" id="UP000004358"/>
    </source>
</evidence>
<keyword evidence="1" id="KW-1277">Toxin-antitoxin system</keyword>
<comment type="caution">
    <text evidence="2">The sequence shown here is derived from an EMBL/GenBank/DDBJ whole genome shotgun (WGS) entry which is preliminary data.</text>
</comment>
<dbReference type="STRING" id="314230.DSM3645_09567"/>
<evidence type="ECO:0000256" key="1">
    <source>
        <dbReference type="ARBA" id="ARBA00022649"/>
    </source>
</evidence>
<evidence type="ECO:0008006" key="4">
    <source>
        <dbReference type="Google" id="ProtNLM"/>
    </source>
</evidence>
<dbReference type="OrthoDB" id="5457915at2"/>
<reference evidence="2 3" key="1">
    <citation type="submission" date="2006-02" db="EMBL/GenBank/DDBJ databases">
        <authorList>
            <person name="Amann R."/>
            <person name="Ferriera S."/>
            <person name="Johnson J."/>
            <person name="Kravitz S."/>
            <person name="Halpern A."/>
            <person name="Remington K."/>
            <person name="Beeson K."/>
            <person name="Tran B."/>
            <person name="Rogers Y.-H."/>
            <person name="Friedman R."/>
            <person name="Venter J.C."/>
        </authorList>
    </citation>
    <scope>NUCLEOTIDE SEQUENCE [LARGE SCALE GENOMIC DNA]</scope>
    <source>
        <strain evidence="2 3">DSM 3645</strain>
    </source>
</reference>
<dbReference type="RefSeq" id="WP_002655507.1">
    <property type="nucleotide sequence ID" value="NZ_CH672377.1"/>
</dbReference>
<dbReference type="InterPro" id="IPR007712">
    <property type="entry name" value="RelE/ParE_toxin"/>
</dbReference>